<dbReference type="InterPro" id="IPR021517">
    <property type="entry name" value="DUF3180"/>
</dbReference>
<dbReference type="Proteomes" id="UP001163127">
    <property type="component" value="Chromosome"/>
</dbReference>
<keyword evidence="2" id="KW-0812">Transmembrane</keyword>
<dbReference type="EMBL" id="CP113787">
    <property type="protein sequence ID" value="WAL43066.1"/>
    <property type="molecule type" value="Genomic_DNA"/>
</dbReference>
<gene>
    <name evidence="3" type="ORF">BKH13_02350</name>
    <name evidence="4" type="ORF">BKH33_09085</name>
    <name evidence="5" type="ORF">OFA60_00420</name>
</gene>
<feature type="region of interest" description="Disordered" evidence="1">
    <location>
        <begin position="144"/>
        <end position="166"/>
    </location>
</feature>
<dbReference type="EMBL" id="MSKX01000007">
    <property type="protein sequence ID" value="OLO85550.1"/>
    <property type="molecule type" value="Genomic_DNA"/>
</dbReference>
<dbReference type="RefSeq" id="WP_075407857.1">
    <property type="nucleotide sequence ID" value="NZ_CAJPQD010000018.1"/>
</dbReference>
<protein>
    <submittedName>
        <fullName evidence="5">DUF3180 family protein</fullName>
    </submittedName>
</protein>
<accession>A0A1R1H8P7</accession>
<name>A0A1R1H8P7_ACTNA</name>
<evidence type="ECO:0000313" key="3">
    <source>
        <dbReference type="EMBL" id="OLO85550.1"/>
    </source>
</evidence>
<feature type="transmembrane region" description="Helical" evidence="2">
    <location>
        <begin position="115"/>
        <end position="136"/>
    </location>
</feature>
<keyword evidence="6" id="KW-1185">Reference proteome</keyword>
<reference evidence="6 7" key="1">
    <citation type="submission" date="2016-12" db="EMBL/GenBank/DDBJ databases">
        <title>Genomic comparison of strains in the 'Actinomyces naeslundii' group.</title>
        <authorList>
            <person name="Mughal S.R."/>
            <person name="Do T."/>
            <person name="Gilbert S.C."/>
            <person name="Witherden E.A."/>
            <person name="Didelot X."/>
            <person name="Beighton D."/>
        </authorList>
    </citation>
    <scope>NUCLEOTIDE SEQUENCE [LARGE SCALE GENOMIC DNA]</scope>
    <source>
        <strain evidence="4 7">NCTC 10301</strain>
        <strain evidence="3 6">WE6B-3</strain>
    </source>
</reference>
<dbReference type="Proteomes" id="UP000186781">
    <property type="component" value="Unassembled WGS sequence"/>
</dbReference>
<dbReference type="GeneID" id="64254907"/>
<sequence length="166" mass="17072">MRRTRWTSAVAWFTAAAVASWVAGDLLLRHLGWIPVLTPWGAVTALVISGIVLVCGLAVRRLRARERTWITLTGAATTAAAAQASAIVGAVLGGVYAGGLILALVTPRSPDMTHLAWTSIGCMAACLVWCVVGFVVEQWCSISGDGDDDGSSSASGRAPEGPGAPA</sequence>
<dbReference type="OrthoDB" id="3260666at2"/>
<keyword evidence="2" id="KW-0472">Membrane</keyword>
<evidence type="ECO:0000256" key="1">
    <source>
        <dbReference type="SAM" id="MobiDB-lite"/>
    </source>
</evidence>
<evidence type="ECO:0000313" key="7">
    <source>
        <dbReference type="Proteomes" id="UP000187035"/>
    </source>
</evidence>
<keyword evidence="2" id="KW-1133">Transmembrane helix</keyword>
<dbReference type="AlphaFoldDB" id="A0A1R1H8P7"/>
<evidence type="ECO:0000313" key="4">
    <source>
        <dbReference type="EMBL" id="OMG35026.1"/>
    </source>
</evidence>
<dbReference type="Proteomes" id="UP000187035">
    <property type="component" value="Unassembled WGS sequence"/>
</dbReference>
<feature type="transmembrane region" description="Helical" evidence="2">
    <location>
        <begin position="40"/>
        <end position="59"/>
    </location>
</feature>
<evidence type="ECO:0000313" key="6">
    <source>
        <dbReference type="Proteomes" id="UP000186781"/>
    </source>
</evidence>
<evidence type="ECO:0000313" key="5">
    <source>
        <dbReference type="EMBL" id="WAL43066.1"/>
    </source>
</evidence>
<reference evidence="5" key="2">
    <citation type="submission" date="2022-11" db="EMBL/GenBank/DDBJ databases">
        <title>Dental biofilm bacteria. Genome sequencing and assembly.</title>
        <authorList>
            <person name="Robertsson C."/>
        </authorList>
    </citation>
    <scope>NUCLEOTIDE SEQUENCE</scope>
    <source>
        <strain evidence="5">CW</strain>
    </source>
</reference>
<proteinExistence type="predicted"/>
<dbReference type="Pfam" id="PF11377">
    <property type="entry name" value="DUF3180"/>
    <property type="match status" value="1"/>
</dbReference>
<organism evidence="4 7">
    <name type="scientific">Actinomyces naeslundii</name>
    <dbReference type="NCBI Taxonomy" id="1655"/>
    <lineage>
        <taxon>Bacteria</taxon>
        <taxon>Bacillati</taxon>
        <taxon>Actinomycetota</taxon>
        <taxon>Actinomycetes</taxon>
        <taxon>Actinomycetales</taxon>
        <taxon>Actinomycetaceae</taxon>
        <taxon>Actinomyces</taxon>
    </lineage>
</organism>
<dbReference type="EMBL" id="MSRR01000018">
    <property type="protein sequence ID" value="OMG35026.1"/>
    <property type="molecule type" value="Genomic_DNA"/>
</dbReference>
<evidence type="ECO:0000256" key="2">
    <source>
        <dbReference type="SAM" id="Phobius"/>
    </source>
</evidence>
<feature type="transmembrane region" description="Helical" evidence="2">
    <location>
        <begin position="80"/>
        <end position="103"/>
    </location>
</feature>